<evidence type="ECO:0000313" key="3">
    <source>
        <dbReference type="Proteomes" id="UP001597497"/>
    </source>
</evidence>
<comment type="function">
    <text evidence="1">Catalyzes the cleavage of 5-oxoproline to form L-glutamate coupled to the hydrolysis of ATP to ADP and inorganic phosphate.</text>
</comment>
<keyword evidence="1" id="KW-0547">Nucleotide-binding</keyword>
<dbReference type="PANTHER" id="PTHR30292:SF0">
    <property type="entry name" value="5-OXOPROLINASE SUBUNIT A"/>
    <property type="match status" value="1"/>
</dbReference>
<dbReference type="NCBIfam" id="NF003814">
    <property type="entry name" value="PRK05406.1-3"/>
    <property type="match status" value="1"/>
</dbReference>
<dbReference type="InterPro" id="IPR005501">
    <property type="entry name" value="LamB/YcsF/PxpA-like"/>
</dbReference>
<accession>A0ABW5R934</accession>
<dbReference type="Gene3D" id="3.20.20.370">
    <property type="entry name" value="Glycoside hydrolase/deacetylase"/>
    <property type="match status" value="1"/>
</dbReference>
<dbReference type="InterPro" id="IPR011330">
    <property type="entry name" value="Glyco_hydro/deAcase_b/a-brl"/>
</dbReference>
<comment type="catalytic activity">
    <reaction evidence="1">
        <text>5-oxo-L-proline + ATP + 2 H2O = L-glutamate + ADP + phosphate + H(+)</text>
        <dbReference type="Rhea" id="RHEA:10348"/>
        <dbReference type="ChEBI" id="CHEBI:15377"/>
        <dbReference type="ChEBI" id="CHEBI:15378"/>
        <dbReference type="ChEBI" id="CHEBI:29985"/>
        <dbReference type="ChEBI" id="CHEBI:30616"/>
        <dbReference type="ChEBI" id="CHEBI:43474"/>
        <dbReference type="ChEBI" id="CHEBI:58402"/>
        <dbReference type="ChEBI" id="CHEBI:456216"/>
        <dbReference type="EC" id="3.5.2.9"/>
    </reaction>
</comment>
<dbReference type="EC" id="3.5.2.9" evidence="1"/>
<dbReference type="SUPFAM" id="SSF88713">
    <property type="entry name" value="Glycoside hydrolase/deacetylase"/>
    <property type="match status" value="1"/>
</dbReference>
<organism evidence="2 3">
    <name type="scientific">Marinicrinis sediminis</name>
    <dbReference type="NCBI Taxonomy" id="1652465"/>
    <lineage>
        <taxon>Bacteria</taxon>
        <taxon>Bacillati</taxon>
        <taxon>Bacillota</taxon>
        <taxon>Bacilli</taxon>
        <taxon>Bacillales</taxon>
        <taxon>Paenibacillaceae</taxon>
    </lineage>
</organism>
<keyword evidence="3" id="KW-1185">Reference proteome</keyword>
<keyword evidence="1 2" id="KW-0378">Hydrolase</keyword>
<dbReference type="GO" id="GO:0017168">
    <property type="term" value="F:5-oxoprolinase (ATP-hydrolyzing) activity"/>
    <property type="evidence" value="ECO:0007669"/>
    <property type="project" value="UniProtKB-EC"/>
</dbReference>
<dbReference type="Pfam" id="PF03746">
    <property type="entry name" value="LamB_YcsF"/>
    <property type="match status" value="1"/>
</dbReference>
<dbReference type="PANTHER" id="PTHR30292">
    <property type="entry name" value="UNCHARACTERIZED PROTEIN YBGL-RELATED"/>
    <property type="match status" value="1"/>
</dbReference>
<sequence>MRLNIDLNCDLGESFGVYQMGQDADILPWITSANIACAFHAGDPSVMKRTVKACVQHEIHIGAHPGLPDLQGFGRREMQVTAEEVYDMIVYQVGALRAFVQIEGARLHHVKPHGALYNMAARQPELAAAVAAAVYDVDRELVLYGLAGSELIEQGRKRGLRVAREIFADRMYEDDGALTPRSLPGAVIHDAQQAISQVMSILERKEVMSRRGLVVPLEADTVCVHGDNEQALVFVQGLHQGLTEAGLLVKGEK</sequence>
<dbReference type="HAMAP" id="MF_00691">
    <property type="entry name" value="PxpA"/>
    <property type="match status" value="1"/>
</dbReference>
<evidence type="ECO:0000256" key="1">
    <source>
        <dbReference type="HAMAP-Rule" id="MF_00691"/>
    </source>
</evidence>
<name>A0ABW5R934_9BACL</name>
<dbReference type="EMBL" id="JBHUMM010000010">
    <property type="protein sequence ID" value="MFD2671256.1"/>
    <property type="molecule type" value="Genomic_DNA"/>
</dbReference>
<evidence type="ECO:0000313" key="2">
    <source>
        <dbReference type="EMBL" id="MFD2671256.1"/>
    </source>
</evidence>
<dbReference type="RefSeq" id="WP_379928700.1">
    <property type="nucleotide sequence ID" value="NZ_JBHUMM010000010.1"/>
</dbReference>
<dbReference type="Proteomes" id="UP001597497">
    <property type="component" value="Unassembled WGS sequence"/>
</dbReference>
<protein>
    <recommendedName>
        <fullName evidence="1">5-oxoprolinase subunit A</fullName>
        <shortName evidence="1">5-OPase subunit A</shortName>
        <ecNumber evidence="1">3.5.2.9</ecNumber>
    </recommendedName>
    <alternativeName>
        <fullName evidence="1">5-oxoprolinase (ATP-hydrolyzing) subunit A</fullName>
    </alternativeName>
</protein>
<reference evidence="3" key="1">
    <citation type="journal article" date="2019" name="Int. J. Syst. Evol. Microbiol.">
        <title>The Global Catalogue of Microorganisms (GCM) 10K type strain sequencing project: providing services to taxonomists for standard genome sequencing and annotation.</title>
        <authorList>
            <consortium name="The Broad Institute Genomics Platform"/>
            <consortium name="The Broad Institute Genome Sequencing Center for Infectious Disease"/>
            <person name="Wu L."/>
            <person name="Ma J."/>
        </authorList>
    </citation>
    <scope>NUCLEOTIDE SEQUENCE [LARGE SCALE GENOMIC DNA]</scope>
    <source>
        <strain evidence="3">KCTC 33676</strain>
    </source>
</reference>
<dbReference type="NCBIfam" id="NF003816">
    <property type="entry name" value="PRK05406.1-5"/>
    <property type="match status" value="1"/>
</dbReference>
<proteinExistence type="inferred from homology"/>
<comment type="similarity">
    <text evidence="1">Belongs to the LamB/PxpA family.</text>
</comment>
<gene>
    <name evidence="1" type="primary">pxpA</name>
    <name evidence="2" type="ORF">ACFSUC_06515</name>
</gene>
<comment type="subunit">
    <text evidence="1">Forms a complex composed of PxpA, PxpB and PxpC.</text>
</comment>
<dbReference type="CDD" id="cd10787">
    <property type="entry name" value="LamB_YcsF_like"/>
    <property type="match status" value="1"/>
</dbReference>
<keyword evidence="1" id="KW-0067">ATP-binding</keyword>
<comment type="caution">
    <text evidence="2">The sequence shown here is derived from an EMBL/GenBank/DDBJ whole genome shotgun (WGS) entry which is preliminary data.</text>
</comment>